<dbReference type="KEGG" id="pmak:PMPD1_0722"/>
<feature type="signal peptide" evidence="2">
    <location>
        <begin position="1"/>
        <end position="19"/>
    </location>
</feature>
<dbReference type="Proteomes" id="UP000505325">
    <property type="component" value="Chromosome"/>
</dbReference>
<accession>A0A6M8U869</accession>
<evidence type="ECO:0000256" key="1">
    <source>
        <dbReference type="SAM" id="MobiDB-lite"/>
    </source>
</evidence>
<proteinExistence type="predicted"/>
<dbReference type="AlphaFoldDB" id="A0A6M8U869"/>
<sequence>MKYWLTGALTLLVATSAWAEDYNIVSSRTLKLDLYIDNIKDNKPASWCARELPLRIVAKGDKNPTILKDFLPRVGSLLANQCGKLNTIQWQMNDSAGQKLAHGSATKAKNWAVTIEPEVAQSAPATQAPENTSSPTQPPTPPVVRAEDLSPAADTTPWIQFSLLDGCHFRTYWRDDSQAGALFVPAKGGVTCASDGWLNGKSQLTQMGQGAAKKLSVTFLQGFPVSDFANNDDSNSLQITTVNNQRMVLSDERSPQSWMILPYTARVNGWLNNGTVAVQMAQNEANDEGALKARLEEVRKVWAPYLANGGSLTILLVDALHPQLKDPAAGTWRTIK</sequence>
<dbReference type="RefSeq" id="WP_173632759.1">
    <property type="nucleotide sequence ID" value="NZ_CP054212.1"/>
</dbReference>
<dbReference type="EMBL" id="CP054212">
    <property type="protein sequence ID" value="QKJ85694.1"/>
    <property type="molecule type" value="Genomic_DNA"/>
</dbReference>
<evidence type="ECO:0000313" key="3">
    <source>
        <dbReference type="EMBL" id="QKJ85694.1"/>
    </source>
</evidence>
<organism evidence="3 4">
    <name type="scientific">Paramixta manurensis</name>
    <dbReference type="NCBI Taxonomy" id="2740817"/>
    <lineage>
        <taxon>Bacteria</taxon>
        <taxon>Pseudomonadati</taxon>
        <taxon>Pseudomonadota</taxon>
        <taxon>Gammaproteobacteria</taxon>
        <taxon>Enterobacterales</taxon>
        <taxon>Erwiniaceae</taxon>
        <taxon>Paramixta</taxon>
    </lineage>
</organism>
<keyword evidence="4" id="KW-1185">Reference proteome</keyword>
<feature type="region of interest" description="Disordered" evidence="1">
    <location>
        <begin position="120"/>
        <end position="147"/>
    </location>
</feature>
<protein>
    <recommendedName>
        <fullName evidence="5">Type VI secretion system-associated protein</fullName>
    </recommendedName>
</protein>
<name>A0A6M8U869_9GAMM</name>
<reference evidence="3 4" key="1">
    <citation type="submission" date="2020-06" db="EMBL/GenBank/DDBJ databases">
        <title>Genome sequence of Paramixta manurensis strain PD-1.</title>
        <authorList>
            <person name="Lee C.W."/>
            <person name="Kim J."/>
        </authorList>
    </citation>
    <scope>NUCLEOTIDE SEQUENCE [LARGE SCALE GENOMIC DNA]</scope>
    <source>
        <strain evidence="3 4">PD-1</strain>
    </source>
</reference>
<evidence type="ECO:0008006" key="5">
    <source>
        <dbReference type="Google" id="ProtNLM"/>
    </source>
</evidence>
<evidence type="ECO:0000313" key="4">
    <source>
        <dbReference type="Proteomes" id="UP000505325"/>
    </source>
</evidence>
<evidence type="ECO:0000256" key="2">
    <source>
        <dbReference type="SAM" id="SignalP"/>
    </source>
</evidence>
<feature type="chain" id="PRO_5026979101" description="Type VI secretion system-associated protein" evidence="2">
    <location>
        <begin position="20"/>
        <end position="336"/>
    </location>
</feature>
<gene>
    <name evidence="3" type="ORF">PMPD1_0722</name>
</gene>
<keyword evidence="2" id="KW-0732">Signal</keyword>